<evidence type="ECO:0000256" key="4">
    <source>
        <dbReference type="ARBA" id="ARBA00022723"/>
    </source>
</evidence>
<dbReference type="SUPFAM" id="SSF55031">
    <property type="entry name" value="Bacterial exopeptidase dimerisation domain"/>
    <property type="match status" value="1"/>
</dbReference>
<sequence length="652" mass="71644">MSKGHEASYVSGKRGAQELAKTLIARGVDHLDFVLDEGFPLHRNLIPGTDRHVAMCCSEHMCFGSTLSPYLLNILLEGMLAVSDPTQSRVGISEKGTATLELSVIGTPGHSSFPPAESAIGILAAAVAKLEENQQPSLLGKGPESAMFRYLAPHSNVIPPSAKAVINHRVHPAQSVAEVIAHDRKVIDDPRVDIRVKISREAHPVSPFGPTSIPFQMVAASIRQIYPDAIVVPDYPLRNEGFQTLNCDLIYTRSAIARGPPQFELWIMKSGLAYPGVGGVSTGGSASPAFHVSQVITVCRVRGPASELTVFIANTDTRWYLSFTSNLYRFLPTVILPSDVNRYHGNNERISIHHYYKAVSFYYRLIKNADVLIDQIVKLAELNHTRPICILFLQDSSDSECVDDPDFVLNGTVYASGDNNNESHRNIQLNKNQDETVGASGKKKDRSGNKRAENKNKDSGKRRIRGRPRQPNQQAAPTPLYHSRLPISAEKYRDLAGLCQKGIIPPRCRQEYLGLPHKSTAKDTLAETDEEDSVKEGFGNQINLCRDRGLSPGPIAQKSDTLPLDRLSMTLSAVDPKAFHHVSLALLANDPVTPQTDNACSPGNAEAFKSPKAQEIMLRFVTLACTANITMLLPAPNKLKRIDILQYKYLQD</sequence>
<dbReference type="SUPFAM" id="SSF53187">
    <property type="entry name" value="Zn-dependent exopeptidases"/>
    <property type="match status" value="1"/>
</dbReference>
<evidence type="ECO:0000256" key="2">
    <source>
        <dbReference type="ARBA" id="ARBA00011913"/>
    </source>
</evidence>
<dbReference type="GO" id="GO:0046872">
    <property type="term" value="F:metal ion binding"/>
    <property type="evidence" value="ECO:0007669"/>
    <property type="project" value="UniProtKB-KW"/>
</dbReference>
<proteinExistence type="inferred from homology"/>
<organism evidence="9">
    <name type="scientific">Timema tahoe</name>
    <dbReference type="NCBI Taxonomy" id="61484"/>
    <lineage>
        <taxon>Eukaryota</taxon>
        <taxon>Metazoa</taxon>
        <taxon>Ecdysozoa</taxon>
        <taxon>Arthropoda</taxon>
        <taxon>Hexapoda</taxon>
        <taxon>Insecta</taxon>
        <taxon>Pterygota</taxon>
        <taxon>Neoptera</taxon>
        <taxon>Polyneoptera</taxon>
        <taxon>Phasmatodea</taxon>
        <taxon>Timematodea</taxon>
        <taxon>Timematoidea</taxon>
        <taxon>Timematidae</taxon>
        <taxon>Timema</taxon>
    </lineage>
</organism>
<keyword evidence="4" id="KW-0479">Metal-binding</keyword>
<evidence type="ECO:0000259" key="8">
    <source>
        <dbReference type="Pfam" id="PF07687"/>
    </source>
</evidence>
<keyword evidence="6" id="KW-0862">Zinc</keyword>
<dbReference type="GO" id="GO:0008233">
    <property type="term" value="F:peptidase activity"/>
    <property type="evidence" value="ECO:0007669"/>
    <property type="project" value="UniProtKB-KW"/>
</dbReference>
<comment type="similarity">
    <text evidence="1">Belongs to the peptidase M20A family.</text>
</comment>
<dbReference type="EMBL" id="OE003008">
    <property type="protein sequence ID" value="CAD7459612.1"/>
    <property type="molecule type" value="Genomic_DNA"/>
</dbReference>
<reference evidence="9" key="1">
    <citation type="submission" date="2020-11" db="EMBL/GenBank/DDBJ databases">
        <authorList>
            <person name="Tran Van P."/>
        </authorList>
    </citation>
    <scope>NUCLEOTIDE SEQUENCE</scope>
</reference>
<feature type="domain" description="Peptidase M20 dimerisation" evidence="8">
    <location>
        <begin position="92"/>
        <end position="187"/>
    </location>
</feature>
<dbReference type="Pfam" id="PF07687">
    <property type="entry name" value="M20_dimer"/>
    <property type="match status" value="1"/>
</dbReference>
<dbReference type="PANTHER" id="PTHR45962:SF1">
    <property type="entry name" value="N-FATTY-ACYL-AMINO ACID SYNTHASE_HYDROLASE PM20D1"/>
    <property type="match status" value="1"/>
</dbReference>
<feature type="region of interest" description="Disordered" evidence="7">
    <location>
        <begin position="419"/>
        <end position="484"/>
    </location>
</feature>
<dbReference type="GO" id="GO:0004046">
    <property type="term" value="F:aminoacylase activity"/>
    <property type="evidence" value="ECO:0007669"/>
    <property type="project" value="UniProtKB-EC"/>
</dbReference>
<gene>
    <name evidence="9" type="ORF">TTEB3V08_LOCUS7561</name>
</gene>
<dbReference type="GO" id="GO:0043605">
    <property type="term" value="P:amide catabolic process"/>
    <property type="evidence" value="ECO:0007669"/>
    <property type="project" value="TreeGrafter"/>
</dbReference>
<dbReference type="PANTHER" id="PTHR45962">
    <property type="entry name" value="N-FATTY-ACYL-AMINO ACID SYNTHASE/HYDROLASE PM20D1"/>
    <property type="match status" value="1"/>
</dbReference>
<evidence type="ECO:0000256" key="7">
    <source>
        <dbReference type="SAM" id="MobiDB-lite"/>
    </source>
</evidence>
<evidence type="ECO:0000256" key="6">
    <source>
        <dbReference type="ARBA" id="ARBA00022833"/>
    </source>
</evidence>
<dbReference type="InterPro" id="IPR011650">
    <property type="entry name" value="Peptidase_M20_dimer"/>
</dbReference>
<dbReference type="InterPro" id="IPR036264">
    <property type="entry name" value="Bact_exopeptidase_dim_dom"/>
</dbReference>
<dbReference type="AlphaFoldDB" id="A0A7R9IJM5"/>
<evidence type="ECO:0000313" key="9">
    <source>
        <dbReference type="EMBL" id="CAD7459612.1"/>
    </source>
</evidence>
<name>A0A7R9IJM5_9NEOP</name>
<evidence type="ECO:0000256" key="5">
    <source>
        <dbReference type="ARBA" id="ARBA00022801"/>
    </source>
</evidence>
<dbReference type="Gene3D" id="3.30.70.360">
    <property type="match status" value="1"/>
</dbReference>
<protein>
    <recommendedName>
        <fullName evidence="2">N-acyl-aliphatic-L-amino acid amidohydrolase</fullName>
        <ecNumber evidence="2">3.5.1.14</ecNumber>
    </recommendedName>
</protein>
<keyword evidence="5" id="KW-0378">Hydrolase</keyword>
<accession>A0A7R9IJM5</accession>
<dbReference type="InterPro" id="IPR047177">
    <property type="entry name" value="Pept_M20A"/>
</dbReference>
<dbReference type="GO" id="GO:0043604">
    <property type="term" value="P:amide biosynthetic process"/>
    <property type="evidence" value="ECO:0007669"/>
    <property type="project" value="TreeGrafter"/>
</dbReference>
<keyword evidence="3" id="KW-0645">Protease</keyword>
<feature type="compositionally biased region" description="Basic and acidic residues" evidence="7">
    <location>
        <begin position="446"/>
        <end position="461"/>
    </location>
</feature>
<evidence type="ECO:0000256" key="3">
    <source>
        <dbReference type="ARBA" id="ARBA00022670"/>
    </source>
</evidence>
<dbReference type="Gene3D" id="1.10.150.900">
    <property type="match status" value="1"/>
</dbReference>
<dbReference type="GO" id="GO:0006508">
    <property type="term" value="P:proteolysis"/>
    <property type="evidence" value="ECO:0007669"/>
    <property type="project" value="UniProtKB-KW"/>
</dbReference>
<dbReference type="EC" id="3.5.1.14" evidence="2"/>
<evidence type="ECO:0000256" key="1">
    <source>
        <dbReference type="ARBA" id="ARBA00006247"/>
    </source>
</evidence>
<dbReference type="GO" id="GO:0006520">
    <property type="term" value="P:amino acid metabolic process"/>
    <property type="evidence" value="ECO:0007669"/>
    <property type="project" value="TreeGrafter"/>
</dbReference>